<feature type="domain" description="Type I restriction modification DNA specificity" evidence="4">
    <location>
        <begin position="24"/>
        <end position="182"/>
    </location>
</feature>
<dbReference type="EMBL" id="VHJB01000019">
    <property type="protein sequence ID" value="TPV43082.1"/>
    <property type="molecule type" value="Genomic_DNA"/>
</dbReference>
<dbReference type="Pfam" id="PF01420">
    <property type="entry name" value="Methylase_S"/>
    <property type="match status" value="2"/>
</dbReference>
<dbReference type="InterPro" id="IPR044946">
    <property type="entry name" value="Restrct_endonuc_typeI_TRD_sf"/>
</dbReference>
<dbReference type="InterPro" id="IPR000055">
    <property type="entry name" value="Restrct_endonuc_typeI_TRD"/>
</dbReference>
<name>A0ABY2ZPJ3_9GAMM</name>
<dbReference type="SUPFAM" id="SSF116734">
    <property type="entry name" value="DNA methylase specificity domain"/>
    <property type="match status" value="2"/>
</dbReference>
<accession>A0ABY2ZPJ3</accession>
<dbReference type="InterPro" id="IPR051212">
    <property type="entry name" value="Type-I_RE_S_subunit"/>
</dbReference>
<gene>
    <name evidence="5" type="ORF">FJW02_02295</name>
</gene>
<dbReference type="GeneID" id="90523480"/>
<evidence type="ECO:0000256" key="1">
    <source>
        <dbReference type="ARBA" id="ARBA00010923"/>
    </source>
</evidence>
<dbReference type="CDD" id="cd17257">
    <property type="entry name" value="RMtype1_S_EcoBI-TRD1-CR1_like"/>
    <property type="match status" value="1"/>
</dbReference>
<feature type="domain" description="Type I restriction modification DNA specificity" evidence="4">
    <location>
        <begin position="225"/>
        <end position="404"/>
    </location>
</feature>
<dbReference type="CDD" id="cd17253">
    <property type="entry name" value="RMtype1_S_Eco933I-TRD2-CR2_like"/>
    <property type="match status" value="1"/>
</dbReference>
<comment type="caution">
    <text evidence="5">The sequence shown here is derived from an EMBL/GenBank/DDBJ whole genome shotgun (WGS) entry which is preliminary data.</text>
</comment>
<protein>
    <recommendedName>
        <fullName evidence="4">Type I restriction modification DNA specificity domain-containing protein</fullName>
    </recommendedName>
</protein>
<sequence>MALTKRPENIVQDSNNELLSIHSSWNRVKLGDVSSITNGYAFKSSLFSTKYQSGIPLIRIRDITNNENTTYYVGEYDEKYLIFSGDILIGMDGDFKVAIWGGPTSLLNQRVCKISVDEEKYNKKFFFYVLQPYLDAINAETSSVTVKHLSSKSLAQIPLPQPPLEIQKIISDKIDELYEKIDRGTGKSELALTKLEEYKKLILNSYTLGIYKCELPNNERNGALPEGWKWTKLSSIGEVSGGLTKSKKRESYKLSIPYLRVANVYSNELRLDDVHSIGVSDSELTRVLLQKNDLLIVEGNGSADQIGRMALWDDSIRPCAHQNHIIKVRIKKSQLSMFLIYWFMSTKGREQIERDSSSTSGLYTLSISKVSKFLVPLPPIDEAEKISELIKEKLFRIEKIKEKIIEKKFLSSKLKCEILKKAVTGKLISGTAIYEIKNNKNKELSHDAEFEKKVKEIEITQNRVEIKGMKNLSLFDLLNERGKLTTVEELFSISKYQETLSILSIEEFYEELKLLVDSGKIEYLRDENGDFLISKDKI</sequence>
<keyword evidence="2" id="KW-0680">Restriction system</keyword>
<dbReference type="PANTHER" id="PTHR43140:SF1">
    <property type="entry name" value="TYPE I RESTRICTION ENZYME ECOKI SPECIFICITY SUBUNIT"/>
    <property type="match status" value="1"/>
</dbReference>
<evidence type="ECO:0000313" key="5">
    <source>
        <dbReference type="EMBL" id="TPV43082.1"/>
    </source>
</evidence>
<dbReference type="Gene3D" id="3.90.220.20">
    <property type="entry name" value="DNA methylase specificity domains"/>
    <property type="match status" value="2"/>
</dbReference>
<comment type="similarity">
    <text evidence="1">Belongs to the type-I restriction system S methylase family.</text>
</comment>
<dbReference type="Proteomes" id="UP000315469">
    <property type="component" value="Unassembled WGS sequence"/>
</dbReference>
<dbReference type="PANTHER" id="PTHR43140">
    <property type="entry name" value="TYPE-1 RESTRICTION ENZYME ECOKI SPECIFICITY PROTEIN"/>
    <property type="match status" value="1"/>
</dbReference>
<reference evidence="5 6" key="1">
    <citation type="submission" date="2019-06" db="EMBL/GenBank/DDBJ databases">
        <title>Taxogenomics and systematics of the genus Pantoea.</title>
        <authorList>
            <person name="Tambong J.T."/>
        </authorList>
    </citation>
    <scope>NUCLEOTIDE SEQUENCE [LARGE SCALE GENOMIC DNA]</scope>
    <source>
        <strain evidence="5 6">LMG 24197</strain>
    </source>
</reference>
<organism evidence="5 6">
    <name type="scientific">Pantoea eucalypti</name>
    <dbReference type="NCBI Taxonomy" id="470933"/>
    <lineage>
        <taxon>Bacteria</taxon>
        <taxon>Pseudomonadati</taxon>
        <taxon>Pseudomonadota</taxon>
        <taxon>Gammaproteobacteria</taxon>
        <taxon>Enterobacterales</taxon>
        <taxon>Erwiniaceae</taxon>
        <taxon>Pantoea</taxon>
    </lineage>
</organism>
<dbReference type="RefSeq" id="WP_140915504.1">
    <property type="nucleotide sequence ID" value="NZ_CP045722.1"/>
</dbReference>
<keyword evidence="3" id="KW-0238">DNA-binding</keyword>
<evidence type="ECO:0000256" key="2">
    <source>
        <dbReference type="ARBA" id="ARBA00022747"/>
    </source>
</evidence>
<evidence type="ECO:0000259" key="4">
    <source>
        <dbReference type="Pfam" id="PF01420"/>
    </source>
</evidence>
<evidence type="ECO:0000256" key="3">
    <source>
        <dbReference type="ARBA" id="ARBA00023125"/>
    </source>
</evidence>
<keyword evidence="6" id="KW-1185">Reference proteome</keyword>
<proteinExistence type="inferred from homology"/>
<evidence type="ECO:0000313" key="6">
    <source>
        <dbReference type="Proteomes" id="UP000315469"/>
    </source>
</evidence>